<accession>A0A518BHT6</accession>
<evidence type="ECO:0000313" key="2">
    <source>
        <dbReference type="EMBL" id="QDU66538.1"/>
    </source>
</evidence>
<gene>
    <name evidence="2" type="ORF">Pla133_16140</name>
</gene>
<dbReference type="RefSeq" id="WP_145064366.1">
    <property type="nucleotide sequence ID" value="NZ_CP036287.1"/>
</dbReference>
<keyword evidence="3" id="KW-1185">Reference proteome</keyword>
<reference evidence="2 3" key="1">
    <citation type="submission" date="2019-02" db="EMBL/GenBank/DDBJ databases">
        <title>Deep-cultivation of Planctomycetes and their phenomic and genomic characterization uncovers novel biology.</title>
        <authorList>
            <person name="Wiegand S."/>
            <person name="Jogler M."/>
            <person name="Boedeker C."/>
            <person name="Pinto D."/>
            <person name="Vollmers J."/>
            <person name="Rivas-Marin E."/>
            <person name="Kohn T."/>
            <person name="Peeters S.H."/>
            <person name="Heuer A."/>
            <person name="Rast P."/>
            <person name="Oberbeckmann S."/>
            <person name="Bunk B."/>
            <person name="Jeske O."/>
            <person name="Meyerdierks A."/>
            <person name="Storesund J.E."/>
            <person name="Kallscheuer N."/>
            <person name="Luecker S."/>
            <person name="Lage O.M."/>
            <person name="Pohl T."/>
            <person name="Merkel B.J."/>
            <person name="Hornburger P."/>
            <person name="Mueller R.-W."/>
            <person name="Bruemmer F."/>
            <person name="Labrenz M."/>
            <person name="Spormann A.M."/>
            <person name="Op den Camp H."/>
            <person name="Overmann J."/>
            <person name="Amann R."/>
            <person name="Jetten M.S.M."/>
            <person name="Mascher T."/>
            <person name="Medema M.H."/>
            <person name="Devos D.P."/>
            <person name="Kaster A.-K."/>
            <person name="Ovreas L."/>
            <person name="Rohde M."/>
            <person name="Galperin M.Y."/>
            <person name="Jogler C."/>
        </authorList>
    </citation>
    <scope>NUCLEOTIDE SEQUENCE [LARGE SCALE GENOMIC DNA]</scope>
    <source>
        <strain evidence="2 3">Pla133</strain>
    </source>
</reference>
<evidence type="ECO:0000313" key="3">
    <source>
        <dbReference type="Proteomes" id="UP000316921"/>
    </source>
</evidence>
<sequence length="341" mass="36619">MRTKWRVVSALGLVAFGAALGVLLTKGAGAGGGEAPHPSAAGGPEPAGNVELAGLTGALRAPSGPEPAADEPEASVAPTGPAWISDGSQIRVRGRTMEDVMRDWHGADWPLVEEVVLRSLNDPENIGLDRPLERDSLGDMDGCLERAPELALKWYDNGPAPVAIKRFPGSHVPSTFPAELLARRLVREPFLFPGQLPSSPAAADVDMEHPDWDAFVQWLAGERETFLDLGNSLIEAQRTCIRETLEATTRFERPAHGELYFAPFITPHSPQADPQDPAYEPPNGIVLLIGEGNGPCGMFGGIYYLSFREVPAVAGILADWRAYSAILSEELLARVEQLPLL</sequence>
<proteinExistence type="predicted"/>
<dbReference type="Proteomes" id="UP000316921">
    <property type="component" value="Chromosome"/>
</dbReference>
<evidence type="ECO:0000256" key="1">
    <source>
        <dbReference type="SAM" id="MobiDB-lite"/>
    </source>
</evidence>
<feature type="region of interest" description="Disordered" evidence="1">
    <location>
        <begin position="30"/>
        <end position="85"/>
    </location>
</feature>
<organism evidence="2 3">
    <name type="scientific">Engelhardtia mirabilis</name>
    <dbReference type="NCBI Taxonomy" id="2528011"/>
    <lineage>
        <taxon>Bacteria</taxon>
        <taxon>Pseudomonadati</taxon>
        <taxon>Planctomycetota</taxon>
        <taxon>Planctomycetia</taxon>
        <taxon>Planctomycetia incertae sedis</taxon>
        <taxon>Engelhardtia</taxon>
    </lineage>
</organism>
<feature type="compositionally biased region" description="Low complexity" evidence="1">
    <location>
        <begin position="35"/>
        <end position="48"/>
    </location>
</feature>
<dbReference type="KEGG" id="pbap:Pla133_16140"/>
<dbReference type="AlphaFoldDB" id="A0A518BHT6"/>
<protein>
    <submittedName>
        <fullName evidence="2">Uncharacterized protein</fullName>
    </submittedName>
</protein>
<name>A0A518BHT6_9BACT</name>
<dbReference type="EMBL" id="CP036287">
    <property type="protein sequence ID" value="QDU66538.1"/>
    <property type="molecule type" value="Genomic_DNA"/>
</dbReference>